<reference evidence="2" key="4">
    <citation type="submission" date="2025-05" db="UniProtKB">
        <authorList>
            <consortium name="EnsemblFungi"/>
        </authorList>
    </citation>
    <scope>IDENTIFICATION</scope>
    <source>
        <strain evidence="2">isolate 1-1 / race 1 (BBBD)</strain>
    </source>
</reference>
<evidence type="ECO:0000313" key="1">
    <source>
        <dbReference type="EMBL" id="OAV96501.1"/>
    </source>
</evidence>
<dbReference type="Proteomes" id="UP000005240">
    <property type="component" value="Unassembled WGS sequence"/>
</dbReference>
<dbReference type="STRING" id="630390.A0A180GVF2"/>
<reference evidence="2 3" key="3">
    <citation type="journal article" date="2017" name="G3 (Bethesda)">
        <title>Comparative analysis highlights variable genome content of wheat rusts and divergence of the mating loci.</title>
        <authorList>
            <person name="Cuomo C.A."/>
            <person name="Bakkeren G."/>
            <person name="Khalil H.B."/>
            <person name="Panwar V."/>
            <person name="Joly D."/>
            <person name="Linning R."/>
            <person name="Sakthikumar S."/>
            <person name="Song X."/>
            <person name="Adiconis X."/>
            <person name="Fan L."/>
            <person name="Goldberg J.M."/>
            <person name="Levin J.Z."/>
            <person name="Young S."/>
            <person name="Zeng Q."/>
            <person name="Anikster Y."/>
            <person name="Bruce M."/>
            <person name="Wang M."/>
            <person name="Yin C."/>
            <person name="McCallum B."/>
            <person name="Szabo L.J."/>
            <person name="Hulbert S."/>
            <person name="Chen X."/>
            <person name="Fellers J.P."/>
        </authorList>
    </citation>
    <scope>NUCLEOTIDE SEQUENCE</scope>
    <source>
        <strain evidence="3">Isolate 1-1 / race 1 (BBBD)</strain>
        <strain evidence="2">isolate 1-1 / race 1 (BBBD)</strain>
    </source>
</reference>
<evidence type="ECO:0000313" key="3">
    <source>
        <dbReference type="Proteomes" id="UP000005240"/>
    </source>
</evidence>
<protein>
    <submittedName>
        <fullName evidence="1 2">Uncharacterized protein</fullName>
    </submittedName>
</protein>
<reference evidence="1" key="1">
    <citation type="submission" date="2009-11" db="EMBL/GenBank/DDBJ databases">
        <authorList>
            <consortium name="The Broad Institute Genome Sequencing Platform"/>
            <person name="Ward D."/>
            <person name="Feldgarden M."/>
            <person name="Earl A."/>
            <person name="Young S.K."/>
            <person name="Zeng Q."/>
            <person name="Koehrsen M."/>
            <person name="Alvarado L."/>
            <person name="Berlin A."/>
            <person name="Bochicchio J."/>
            <person name="Borenstein D."/>
            <person name="Chapman S.B."/>
            <person name="Chen Z."/>
            <person name="Engels R."/>
            <person name="Freedman E."/>
            <person name="Gellesch M."/>
            <person name="Goldberg J."/>
            <person name="Griggs A."/>
            <person name="Gujja S."/>
            <person name="Heilman E."/>
            <person name="Heiman D."/>
            <person name="Hepburn T."/>
            <person name="Howarth C."/>
            <person name="Jen D."/>
            <person name="Larson L."/>
            <person name="Lewis B."/>
            <person name="Mehta T."/>
            <person name="Park D."/>
            <person name="Pearson M."/>
            <person name="Roberts A."/>
            <person name="Saif S."/>
            <person name="Shea T."/>
            <person name="Shenoy N."/>
            <person name="Sisk P."/>
            <person name="Stolte C."/>
            <person name="Sykes S."/>
            <person name="Thomson T."/>
            <person name="Walk T."/>
            <person name="White J."/>
            <person name="Yandava C."/>
            <person name="Izard J."/>
            <person name="Baranova O.V."/>
            <person name="Blanton J.M."/>
            <person name="Tanner A.C."/>
            <person name="Dewhirst F.E."/>
            <person name="Haas B."/>
            <person name="Nusbaum C."/>
            <person name="Birren B."/>
        </authorList>
    </citation>
    <scope>NUCLEOTIDE SEQUENCE [LARGE SCALE GENOMIC DNA]</scope>
    <source>
        <strain evidence="1">1-1 BBBD Race 1</strain>
    </source>
</reference>
<organism evidence="1">
    <name type="scientific">Puccinia triticina (isolate 1-1 / race 1 (BBBD))</name>
    <name type="common">Brown leaf rust fungus</name>
    <dbReference type="NCBI Taxonomy" id="630390"/>
    <lineage>
        <taxon>Eukaryota</taxon>
        <taxon>Fungi</taxon>
        <taxon>Dikarya</taxon>
        <taxon>Basidiomycota</taxon>
        <taxon>Pucciniomycotina</taxon>
        <taxon>Pucciniomycetes</taxon>
        <taxon>Pucciniales</taxon>
        <taxon>Pucciniaceae</taxon>
        <taxon>Puccinia</taxon>
    </lineage>
</organism>
<evidence type="ECO:0000313" key="2">
    <source>
        <dbReference type="EnsemblFungi" id="PTTG_00959-t43_1-p1"/>
    </source>
</evidence>
<gene>
    <name evidence="1" type="ORF">PTTG_00959</name>
</gene>
<sequence length="1034" mass="115844">MRAGAAEIRAANQCNSANSGYVVSAAPVPPMASAPPMGNPEYETNSVPEPLAWVPYAGITNVLDEIPPGENHMNEAGSQFSEEISDVDYSSLEHEARSVLLSDLDSNGEADGEEWEMDPGDLQAIIGVVLPSVQETPNHDLPEVPRSRKHRQVDKSWWPFRSKESHQVNVPTISGQATSLDHNSSIKGRYKGITWIGCPEINIYSQHTHLRIKSYADTCPGNFQPFNARGKDVYKLSQSWKWLEGLEQSARAPMVRAESGDFYLYEPLQLSNDDIVVPLYFYTAGGELWSKCVSPDFNPEINGSGLRLTIPGDTSFTSVQLLTIPVRDFYRDYKGIRGPDGLLLLDRCNGNLYGNQSKRWNKHISFFFTLSGLPPEMTNQQYNCHYLTTSNVAGAMELAVPIVADLRHLATEGVVGWDCSIMQEVLITSTMLCFLGDSPMHAEITSTPIPGNSLHPCRSCDLSAKSVKAKATIEYVASFCMLSLSGEWENCYDIWNISQKPQSKTAVGYLHTQLGVKDTLNKAIIDRKYGIIAKKEDATLEELKFLEDHKSLDAERQKAIFNAFFEIDGFDGCLDTPVEVLHVFLLGVVKYLVRAFMKALAPAHIPEVMARYQSFNTKALNIPSLQPRYLTRHYGNFIGKDFKVVLQTAPFVLFEYMTDHERLLWSSLCQLAPLIFETRIKDMETYLSELTLRIRSFVFLLIKGTAQWVNKPKFHMLLHLPDAIRRFGPATLFATEKFESYNGILRNASIHSNRQSPSKDIGVTFADFSNLWLLYSGGYFWVKEHQNYQTAATSVPHLFENNDSIQKAMGYNPSVLVDSSDFNPSVRDYKLPAAQRFVVPPSLASHLPGCSWQQVAEINQSSKSVVKVGSFVLYQSAVGTGRPDIGRVDMLWEARKPTGSWLFVCLTPFKFGRISGFYNMREVFQAGEGQFITVQHDCHKGNCSISLTKRLRVEREDTETRVGELTHRDNKNYVVNAAAISSALAHREFSDIPLQPIDPLSQVRCLYEGITQWHLAGTKTGPPMPMEVVDPSLV</sequence>
<dbReference type="PANTHER" id="PTHR31912:SF34">
    <property type="entry name" value="NOTOCHORD-RELATED PROTEIN"/>
    <property type="match status" value="1"/>
</dbReference>
<accession>A0A180GVF2</accession>
<dbReference type="PANTHER" id="PTHR31912">
    <property type="entry name" value="IP13529P"/>
    <property type="match status" value="1"/>
</dbReference>
<dbReference type="AlphaFoldDB" id="A0A180GVF2"/>
<dbReference type="OrthoDB" id="2246127at2759"/>
<reference evidence="1" key="2">
    <citation type="submission" date="2016-05" db="EMBL/GenBank/DDBJ databases">
        <title>Comparative analysis highlights variable genome content of wheat rusts and divergence of the mating loci.</title>
        <authorList>
            <person name="Cuomo C.A."/>
            <person name="Bakkeren G."/>
            <person name="Szabo L."/>
            <person name="Khalil H."/>
            <person name="Joly D."/>
            <person name="Goldberg J."/>
            <person name="Young S."/>
            <person name="Zeng Q."/>
            <person name="Fellers J."/>
        </authorList>
    </citation>
    <scope>NUCLEOTIDE SEQUENCE [LARGE SCALE GENOMIC DNA]</scope>
    <source>
        <strain evidence="1">1-1 BBBD Race 1</strain>
    </source>
</reference>
<dbReference type="EMBL" id="ADAS02000019">
    <property type="protein sequence ID" value="OAV96501.1"/>
    <property type="molecule type" value="Genomic_DNA"/>
</dbReference>
<keyword evidence="3" id="KW-1185">Reference proteome</keyword>
<dbReference type="VEuPathDB" id="FungiDB:PTTG_00959"/>
<name>A0A180GVF2_PUCT1</name>
<dbReference type="EnsemblFungi" id="PTTG_00959-t43_1">
    <property type="protein sequence ID" value="PTTG_00959-t43_1-p1"/>
    <property type="gene ID" value="PTTG_00959"/>
</dbReference>
<proteinExistence type="predicted"/>